<accession>A0ABQ2MVJ0</accession>
<evidence type="ECO:0008006" key="3">
    <source>
        <dbReference type="Google" id="ProtNLM"/>
    </source>
</evidence>
<gene>
    <name evidence="1" type="ORF">GCM10010910_02930</name>
</gene>
<dbReference type="EMBL" id="BMMQ01000001">
    <property type="protein sequence ID" value="GGO59593.1"/>
    <property type="molecule type" value="Genomic_DNA"/>
</dbReference>
<evidence type="ECO:0000313" key="2">
    <source>
        <dbReference type="Proteomes" id="UP000638043"/>
    </source>
</evidence>
<reference evidence="2" key="1">
    <citation type="journal article" date="2019" name="Int. J. Syst. Evol. Microbiol.">
        <title>The Global Catalogue of Microorganisms (GCM) 10K type strain sequencing project: providing services to taxonomists for standard genome sequencing and annotation.</title>
        <authorList>
            <consortium name="The Broad Institute Genomics Platform"/>
            <consortium name="The Broad Institute Genome Sequencing Center for Infectious Disease"/>
            <person name="Wu L."/>
            <person name="Ma J."/>
        </authorList>
    </citation>
    <scope>NUCLEOTIDE SEQUENCE [LARGE SCALE GENOMIC DNA]</scope>
    <source>
        <strain evidence="2">CGMCC 4.7181</strain>
    </source>
</reference>
<sequence length="354" mass="37706">MGRGHYDCRMTGEKRGRRRRTAVATIALGLAVLLAGCTGDGEAAAFAREFRDDPAVESMELTSHDNQPFTGGVRGDVVVRDTATDGSVSDLVGRIGDYTRANADRMRGRVTLIVDGLKTEVTGDRAVDDAHLRLLLTLRSDDRVRGASIRDAAVGVYGAAADVAIDLARDLPAVVERNTPGEEWLLSVRSEDGAVSLRGDSAILGTGVRLWDVLGSVVPLTGIRVEDTSRIEIALRHESDLPRARAAASELALANDPEVVFASDLVRLGDSDGEDARLLLSRLEEVTRERVVYVWVSDTRMQVAVRNEDDLSALAGPIEAAIPARITEASLVVDGAPDTSVDIRTTGAGQEGSG</sequence>
<evidence type="ECO:0000313" key="1">
    <source>
        <dbReference type="EMBL" id="GGO59593.1"/>
    </source>
</evidence>
<protein>
    <recommendedName>
        <fullName evidence="3">GerMN domain-containing protein</fullName>
    </recommendedName>
</protein>
<keyword evidence="2" id="KW-1185">Reference proteome</keyword>
<proteinExistence type="predicted"/>
<dbReference type="Proteomes" id="UP000638043">
    <property type="component" value="Unassembled WGS sequence"/>
</dbReference>
<name>A0ABQ2MVJ0_9MICO</name>
<comment type="caution">
    <text evidence="1">The sequence shown here is derived from an EMBL/GenBank/DDBJ whole genome shotgun (WGS) entry which is preliminary data.</text>
</comment>
<organism evidence="1 2">
    <name type="scientific">Microbacterium nanhaiense</name>
    <dbReference type="NCBI Taxonomy" id="1301026"/>
    <lineage>
        <taxon>Bacteria</taxon>
        <taxon>Bacillati</taxon>
        <taxon>Actinomycetota</taxon>
        <taxon>Actinomycetes</taxon>
        <taxon>Micrococcales</taxon>
        <taxon>Microbacteriaceae</taxon>
        <taxon>Microbacterium</taxon>
    </lineage>
</organism>